<feature type="region of interest" description="Disordered" evidence="1">
    <location>
        <begin position="158"/>
        <end position="188"/>
    </location>
</feature>
<evidence type="ECO:0000313" key="2">
    <source>
        <dbReference type="EMBL" id="POM79221.1"/>
    </source>
</evidence>
<dbReference type="Proteomes" id="UP000237271">
    <property type="component" value="Unassembled WGS sequence"/>
</dbReference>
<sequence>MNGGESDSSVSDLLTFASTASIQLGQAVPPLPASEQCSLVQHQSVASIDEGESCDEIDDPEHRSRFYPISDNTCQPPFSVVRKAVTRVWKGIASRLTSAQTTHFSFRAHRDRSSLLPRKDAVRKKLNDAVSNTSDVHIDLHDVFEQLQHLEDEAAAEIKSKGNSPLPNRGNRDRRAKADAGNRGKSKRIRLSTLLNKELEEVIERRKLDGEKSSYTERRCNYVVKS</sequence>
<proteinExistence type="predicted"/>
<evidence type="ECO:0000256" key="1">
    <source>
        <dbReference type="SAM" id="MobiDB-lite"/>
    </source>
</evidence>
<dbReference type="AlphaFoldDB" id="A0A2P4YN40"/>
<protein>
    <submittedName>
        <fullName evidence="2">Uncharacterized protein</fullName>
    </submittedName>
</protein>
<organism evidence="2 3">
    <name type="scientific">Phytophthora palmivora</name>
    <dbReference type="NCBI Taxonomy" id="4796"/>
    <lineage>
        <taxon>Eukaryota</taxon>
        <taxon>Sar</taxon>
        <taxon>Stramenopiles</taxon>
        <taxon>Oomycota</taxon>
        <taxon>Peronosporomycetes</taxon>
        <taxon>Peronosporales</taxon>
        <taxon>Peronosporaceae</taxon>
        <taxon>Phytophthora</taxon>
    </lineage>
</organism>
<reference evidence="2 3" key="1">
    <citation type="journal article" date="2017" name="Genome Biol. Evol.">
        <title>Phytophthora megakarya and P. palmivora, closely related causal agents of cacao black pod rot, underwent increases in genome sizes and gene numbers by different mechanisms.</title>
        <authorList>
            <person name="Ali S.S."/>
            <person name="Shao J."/>
            <person name="Lary D.J."/>
            <person name="Kronmiller B."/>
            <person name="Shen D."/>
            <person name="Strem M.D."/>
            <person name="Amoako-Attah I."/>
            <person name="Akrofi A.Y."/>
            <person name="Begoude B.A."/>
            <person name="Ten Hoopen G.M."/>
            <person name="Coulibaly K."/>
            <person name="Kebe B.I."/>
            <person name="Melnick R.L."/>
            <person name="Guiltinan M.J."/>
            <person name="Tyler B.M."/>
            <person name="Meinhardt L.W."/>
            <person name="Bailey B.A."/>
        </authorList>
    </citation>
    <scope>NUCLEOTIDE SEQUENCE [LARGE SCALE GENOMIC DNA]</scope>
    <source>
        <strain evidence="3">sbr112.9</strain>
    </source>
</reference>
<dbReference type="EMBL" id="NCKW01001823">
    <property type="protein sequence ID" value="POM79221.1"/>
    <property type="molecule type" value="Genomic_DNA"/>
</dbReference>
<dbReference type="OrthoDB" id="105108at2759"/>
<name>A0A2P4YN40_9STRA</name>
<accession>A0A2P4YN40</accession>
<feature type="compositionally biased region" description="Basic and acidic residues" evidence="1">
    <location>
        <begin position="170"/>
        <end position="182"/>
    </location>
</feature>
<keyword evidence="3" id="KW-1185">Reference proteome</keyword>
<gene>
    <name evidence="2" type="ORF">PHPALM_3154</name>
</gene>
<evidence type="ECO:0000313" key="3">
    <source>
        <dbReference type="Proteomes" id="UP000237271"/>
    </source>
</evidence>
<comment type="caution">
    <text evidence="2">The sequence shown here is derived from an EMBL/GenBank/DDBJ whole genome shotgun (WGS) entry which is preliminary data.</text>
</comment>